<feature type="domain" description="Helicase C-terminal" evidence="19">
    <location>
        <begin position="217"/>
        <end position="370"/>
    </location>
</feature>
<evidence type="ECO:0000256" key="6">
    <source>
        <dbReference type="ARBA" id="ARBA00022763"/>
    </source>
</evidence>
<keyword evidence="10" id="KW-0067">ATP-binding</keyword>
<protein>
    <recommendedName>
        <fullName evidence="16">DNA helicase RecQ</fullName>
        <ecNumber evidence="16">5.6.2.4</ecNumber>
    </recommendedName>
</protein>
<dbReference type="InterPro" id="IPR004589">
    <property type="entry name" value="DNA_helicase_ATP-dep_RecQ"/>
</dbReference>
<dbReference type="Pfam" id="PF00270">
    <property type="entry name" value="DEAD"/>
    <property type="match status" value="1"/>
</dbReference>
<evidence type="ECO:0000256" key="7">
    <source>
        <dbReference type="ARBA" id="ARBA00022801"/>
    </source>
</evidence>
<dbReference type="InterPro" id="IPR014001">
    <property type="entry name" value="Helicase_ATP-bd"/>
</dbReference>
<accession>A0ABR5DIW4</accession>
<keyword evidence="6" id="KW-0227">DNA damage</keyword>
<gene>
    <name evidence="20" type="ORF">MB09_08565</name>
</gene>
<dbReference type="GO" id="GO:0004386">
    <property type="term" value="F:helicase activity"/>
    <property type="evidence" value="ECO:0007669"/>
    <property type="project" value="UniProtKB-KW"/>
</dbReference>
<evidence type="ECO:0000313" key="21">
    <source>
        <dbReference type="Proteomes" id="UP000033497"/>
    </source>
</evidence>
<dbReference type="InterPro" id="IPR006293">
    <property type="entry name" value="DNA_helicase_ATP-dep_RecQ_bac"/>
</dbReference>
<keyword evidence="4" id="KW-0479">Metal-binding</keyword>
<dbReference type="SUPFAM" id="SSF47819">
    <property type="entry name" value="HRDC-like"/>
    <property type="match status" value="1"/>
</dbReference>
<dbReference type="PROSITE" id="PS50967">
    <property type="entry name" value="HRDC"/>
    <property type="match status" value="1"/>
</dbReference>
<dbReference type="NCBIfam" id="TIGR01389">
    <property type="entry name" value="recQ"/>
    <property type="match status" value="1"/>
</dbReference>
<dbReference type="Pfam" id="PF00271">
    <property type="entry name" value="Helicase_C"/>
    <property type="match status" value="1"/>
</dbReference>
<evidence type="ECO:0000256" key="13">
    <source>
        <dbReference type="ARBA" id="ARBA00023204"/>
    </source>
</evidence>
<dbReference type="Pfam" id="PF14493">
    <property type="entry name" value="HTH_40"/>
    <property type="match status" value="1"/>
</dbReference>
<evidence type="ECO:0000256" key="8">
    <source>
        <dbReference type="ARBA" id="ARBA00022806"/>
    </source>
</evidence>
<dbReference type="InterPro" id="IPR011545">
    <property type="entry name" value="DEAD/DEAH_box_helicase_dom"/>
</dbReference>
<dbReference type="Proteomes" id="UP000033497">
    <property type="component" value="Unassembled WGS sequence"/>
</dbReference>
<dbReference type="InterPro" id="IPR036388">
    <property type="entry name" value="WH-like_DNA-bd_sf"/>
</dbReference>
<dbReference type="InterPro" id="IPR002121">
    <property type="entry name" value="HRDC_dom"/>
</dbReference>
<organism evidence="20 21">
    <name type="scientific">Aequorivita vladivostokensis</name>
    <dbReference type="NCBI Taxonomy" id="171194"/>
    <lineage>
        <taxon>Bacteria</taxon>
        <taxon>Pseudomonadati</taxon>
        <taxon>Bacteroidota</taxon>
        <taxon>Flavobacteriia</taxon>
        <taxon>Flavobacteriales</taxon>
        <taxon>Flavobacteriaceae</taxon>
        <taxon>Aequorivita</taxon>
    </lineage>
</organism>
<reference evidence="20 21" key="1">
    <citation type="submission" date="2014-10" db="EMBL/GenBank/DDBJ databases">
        <title>Genome sequencing of Vitellibacter vladivostokensis KMM 3516.</title>
        <authorList>
            <person name="Thevarajoo S."/>
            <person name="Selvaratnam C."/>
            <person name="Goh K.M."/>
            <person name="Chong C.S."/>
        </authorList>
    </citation>
    <scope>NUCLEOTIDE SEQUENCE [LARGE SCALE GENOMIC DNA]</scope>
    <source>
        <strain evidence="20 21">KMM 3516</strain>
    </source>
</reference>
<sequence length="692" mass="78677">METTAQLNKFELLKTHFGYDSFLPNQEEIINNVLDQKDTIAIMPTGGGKSLCFQLPALALDGTAIVISPLIALMKDQVDALKANGVPAQFFNSSQPYEEQQQVLRELQSGNLKLLYVAPESLPQLNFILKTIKIGLFAVDEAHCISSWGHDFRPAYTQLKSLKEQFPNVPLIALTATADRATREDIAVQLAIPNAETFIASFDRPNLYLDVRPGQNRNKHIFDFLRNHKNECGIIYCLSRKSTEKLAATLSAKGYKAEAYHAGLTSEERTQIQENFINDISPIIVATIAFGMGIDKSNVRWVIHYNMRKNIDGYYQEIGRSGRDGQPAHTILFYSFADVIMLRKFAEGSETEAYQLAKLERMQQYAEALSCRRKALLGYFGEHITEDCGNCDICRTPPKYFDGTLIAQKICSAVARLQEQEALGMVLDVLRGAQNAQVYDKGYQNIKTYGAAKDIAWRDLQQYAIQLLNQGVLQIYFHENGRLLLTPLAKKVLFEGKKVRLAVIIQEVETVKTERAPRKRAELFDKLRELRLKLAQEINKPAFVVFSDATLEDMEHKKPRTREAFAEVSGVGEAKLEKYADDFLKVINRHLDGLESNLPTHERSFKMFAEENLSPSEIAAKRGLSEDSIYGHFIKMHQLGNDFEFSQFITSEEIQLIKDAKIKLENPEALKPYFEYFEEKMPYWKIKMGLYL</sequence>
<dbReference type="PROSITE" id="PS51194">
    <property type="entry name" value="HELICASE_CTER"/>
    <property type="match status" value="1"/>
</dbReference>
<dbReference type="PROSITE" id="PS51192">
    <property type="entry name" value="HELICASE_ATP_BIND_1"/>
    <property type="match status" value="1"/>
</dbReference>
<keyword evidence="13" id="KW-0234">DNA repair</keyword>
<evidence type="ECO:0000256" key="1">
    <source>
        <dbReference type="ARBA" id="ARBA00001946"/>
    </source>
</evidence>
<dbReference type="SMART" id="SM00956">
    <property type="entry name" value="RQC"/>
    <property type="match status" value="1"/>
</dbReference>
<dbReference type="Gene3D" id="1.10.150.80">
    <property type="entry name" value="HRDC domain"/>
    <property type="match status" value="1"/>
</dbReference>
<evidence type="ECO:0000256" key="12">
    <source>
        <dbReference type="ARBA" id="ARBA00023172"/>
    </source>
</evidence>
<dbReference type="InterPro" id="IPR010997">
    <property type="entry name" value="HRDC-like_sf"/>
</dbReference>
<evidence type="ECO:0000256" key="10">
    <source>
        <dbReference type="ARBA" id="ARBA00022840"/>
    </source>
</evidence>
<dbReference type="InterPro" id="IPR044876">
    <property type="entry name" value="HRDC_dom_sf"/>
</dbReference>
<evidence type="ECO:0000256" key="16">
    <source>
        <dbReference type="NCBIfam" id="TIGR01389"/>
    </source>
</evidence>
<dbReference type="Gene3D" id="3.40.50.300">
    <property type="entry name" value="P-loop containing nucleotide triphosphate hydrolases"/>
    <property type="match status" value="2"/>
</dbReference>
<keyword evidence="9" id="KW-0862">Zinc</keyword>
<evidence type="ECO:0000256" key="4">
    <source>
        <dbReference type="ARBA" id="ARBA00022723"/>
    </source>
</evidence>
<keyword evidence="11" id="KW-0238">DNA-binding</keyword>
<dbReference type="SMART" id="SM00341">
    <property type="entry name" value="HRDC"/>
    <property type="match status" value="1"/>
</dbReference>
<keyword evidence="12" id="KW-0233">DNA recombination</keyword>
<evidence type="ECO:0000256" key="15">
    <source>
        <dbReference type="ARBA" id="ARBA00034617"/>
    </source>
</evidence>
<dbReference type="InterPro" id="IPR032284">
    <property type="entry name" value="RecQ_Zn-bd"/>
</dbReference>
<evidence type="ECO:0000256" key="2">
    <source>
        <dbReference type="ARBA" id="ARBA00001947"/>
    </source>
</evidence>
<evidence type="ECO:0000256" key="9">
    <source>
        <dbReference type="ARBA" id="ARBA00022833"/>
    </source>
</evidence>
<keyword evidence="8 20" id="KW-0347">Helicase</keyword>
<keyword evidence="5" id="KW-0547">Nucleotide-binding</keyword>
<comment type="caution">
    <text evidence="20">The sequence shown here is derived from an EMBL/GenBank/DDBJ whole genome shotgun (WGS) entry which is preliminary data.</text>
</comment>
<feature type="domain" description="Helicase ATP-binding" evidence="18">
    <location>
        <begin position="30"/>
        <end position="196"/>
    </location>
</feature>
<dbReference type="NCBIfam" id="TIGR00614">
    <property type="entry name" value="recQ_fam"/>
    <property type="match status" value="1"/>
</dbReference>
<dbReference type="RefSeq" id="WP_045080471.1">
    <property type="nucleotide sequence ID" value="NZ_JSVU01000004.1"/>
</dbReference>
<dbReference type="InterPro" id="IPR029491">
    <property type="entry name" value="Helicase_HTH"/>
</dbReference>
<dbReference type="SMART" id="SM00487">
    <property type="entry name" value="DEXDc"/>
    <property type="match status" value="1"/>
</dbReference>
<comment type="cofactor">
    <cofactor evidence="1">
        <name>Mg(2+)</name>
        <dbReference type="ChEBI" id="CHEBI:18420"/>
    </cofactor>
</comment>
<comment type="catalytic activity">
    <reaction evidence="15">
        <text>Couples ATP hydrolysis with the unwinding of duplex DNA by translocating in the 3'-5' direction.</text>
        <dbReference type="EC" id="5.6.2.4"/>
    </reaction>
</comment>
<dbReference type="SMART" id="SM00490">
    <property type="entry name" value="HELICc"/>
    <property type="match status" value="1"/>
</dbReference>
<dbReference type="PANTHER" id="PTHR13710:SF105">
    <property type="entry name" value="ATP-DEPENDENT DNA HELICASE Q1"/>
    <property type="match status" value="1"/>
</dbReference>
<comment type="cofactor">
    <cofactor evidence="2">
        <name>Zn(2+)</name>
        <dbReference type="ChEBI" id="CHEBI:29105"/>
    </cofactor>
</comment>
<evidence type="ECO:0000256" key="11">
    <source>
        <dbReference type="ARBA" id="ARBA00023125"/>
    </source>
</evidence>
<name>A0ABR5DIW4_9FLAO</name>
<dbReference type="PANTHER" id="PTHR13710">
    <property type="entry name" value="DNA HELICASE RECQ FAMILY MEMBER"/>
    <property type="match status" value="1"/>
</dbReference>
<dbReference type="Pfam" id="PF09382">
    <property type="entry name" value="RQC"/>
    <property type="match status" value="1"/>
</dbReference>
<dbReference type="SUPFAM" id="SSF52540">
    <property type="entry name" value="P-loop containing nucleoside triphosphate hydrolases"/>
    <property type="match status" value="1"/>
</dbReference>
<dbReference type="InterPro" id="IPR001650">
    <property type="entry name" value="Helicase_C-like"/>
</dbReference>
<dbReference type="CDD" id="cd18794">
    <property type="entry name" value="SF2_C_RecQ"/>
    <property type="match status" value="1"/>
</dbReference>
<keyword evidence="21" id="KW-1185">Reference proteome</keyword>
<proteinExistence type="inferred from homology"/>
<keyword evidence="14" id="KW-0413">Isomerase</keyword>
<comment type="similarity">
    <text evidence="3">Belongs to the helicase family. RecQ subfamily.</text>
</comment>
<dbReference type="Gene3D" id="1.10.10.10">
    <property type="entry name" value="Winged helix-like DNA-binding domain superfamily/Winged helix DNA-binding domain"/>
    <property type="match status" value="1"/>
</dbReference>
<dbReference type="InterPro" id="IPR027417">
    <property type="entry name" value="P-loop_NTPase"/>
</dbReference>
<evidence type="ECO:0000259" key="19">
    <source>
        <dbReference type="PROSITE" id="PS51194"/>
    </source>
</evidence>
<evidence type="ECO:0000256" key="14">
    <source>
        <dbReference type="ARBA" id="ARBA00023235"/>
    </source>
</evidence>
<dbReference type="Pfam" id="PF00570">
    <property type="entry name" value="HRDC"/>
    <property type="match status" value="1"/>
</dbReference>
<feature type="domain" description="HRDC" evidence="17">
    <location>
        <begin position="517"/>
        <end position="597"/>
    </location>
</feature>
<dbReference type="InterPro" id="IPR036390">
    <property type="entry name" value="WH_DNA-bd_sf"/>
</dbReference>
<evidence type="ECO:0000313" key="20">
    <source>
        <dbReference type="EMBL" id="KJJ38723.1"/>
    </source>
</evidence>
<dbReference type="SUPFAM" id="SSF46785">
    <property type="entry name" value="Winged helix' DNA-binding domain"/>
    <property type="match status" value="1"/>
</dbReference>
<evidence type="ECO:0000256" key="3">
    <source>
        <dbReference type="ARBA" id="ARBA00005446"/>
    </source>
</evidence>
<dbReference type="EMBL" id="JSVU01000004">
    <property type="protein sequence ID" value="KJJ38723.1"/>
    <property type="molecule type" value="Genomic_DNA"/>
</dbReference>
<evidence type="ECO:0000259" key="18">
    <source>
        <dbReference type="PROSITE" id="PS51192"/>
    </source>
</evidence>
<evidence type="ECO:0000259" key="17">
    <source>
        <dbReference type="PROSITE" id="PS50967"/>
    </source>
</evidence>
<evidence type="ECO:0000256" key="5">
    <source>
        <dbReference type="ARBA" id="ARBA00022741"/>
    </source>
</evidence>
<dbReference type="CDD" id="cd17920">
    <property type="entry name" value="DEXHc_RecQ"/>
    <property type="match status" value="1"/>
</dbReference>
<keyword evidence="7" id="KW-0378">Hydrolase</keyword>
<dbReference type="Pfam" id="PF16124">
    <property type="entry name" value="RecQ_Zn_bind"/>
    <property type="match status" value="1"/>
</dbReference>
<dbReference type="InterPro" id="IPR018982">
    <property type="entry name" value="RQC_domain"/>
</dbReference>
<dbReference type="EC" id="5.6.2.4" evidence="16"/>